<dbReference type="HOGENOM" id="CLU_107171_0_0_11"/>
<dbReference type="AlphaFoldDB" id="A0A0B5DGY0"/>
<feature type="domain" description="Knr4/Smi1-like" evidence="2">
    <location>
        <begin position="17"/>
        <end position="131"/>
    </location>
</feature>
<dbReference type="Proteomes" id="UP000031526">
    <property type="component" value="Chromosome"/>
</dbReference>
<proteinExistence type="predicted"/>
<reference evidence="4 6" key="3">
    <citation type="submission" date="2017-09" db="EMBL/GenBank/DDBJ databases">
        <title>Streptomyces genome completion.</title>
        <authorList>
            <person name="Lee N."/>
            <person name="Cho B.-K."/>
        </authorList>
    </citation>
    <scope>NUCLEOTIDE SEQUENCE [LARGE SCALE GENOMIC DNA]</scope>
    <source>
        <strain evidence="4 6">ATCC 14899</strain>
    </source>
</reference>
<dbReference type="EMBL" id="CP009313">
    <property type="protein sequence ID" value="AJE42978.1"/>
    <property type="molecule type" value="Genomic_DNA"/>
</dbReference>
<evidence type="ECO:0000313" key="5">
    <source>
        <dbReference type="Proteomes" id="UP000031526"/>
    </source>
</evidence>
<dbReference type="Gene3D" id="3.40.1580.10">
    <property type="entry name" value="SMI1/KNR4-like"/>
    <property type="match status" value="1"/>
</dbReference>
<dbReference type="Pfam" id="PF14568">
    <property type="entry name" value="SUKH_6"/>
    <property type="match status" value="1"/>
</dbReference>
<sequence>MHPAVARLIEIVPPGGPRRTRDWNAVERALGTPLPEDYKELVEVYGGGVFDETVWLFDPECPDEDYNLVDQSAEREKVLARLWQTEPKPAELDRPGTRVLSWAYIEDSGAMLYWLAGPGQSPDEWTVLFNEGRGPEWEHHATQCASFLLAVLTGESESSYFPDLPADSHQFDSNDEILGEED</sequence>
<dbReference type="InterPro" id="IPR018958">
    <property type="entry name" value="Knr4/Smi1-like_dom"/>
</dbReference>
<evidence type="ECO:0000313" key="6">
    <source>
        <dbReference type="Proteomes" id="UP000325763"/>
    </source>
</evidence>
<dbReference type="InterPro" id="IPR037883">
    <property type="entry name" value="Knr4/Smi1-like_sf"/>
</dbReference>
<name>A0A0B5DGY0_9ACTN</name>
<evidence type="ECO:0000313" key="4">
    <source>
        <dbReference type="EMBL" id="QEV41483.1"/>
    </source>
</evidence>
<dbReference type="EMBL" id="CP023747">
    <property type="protein sequence ID" value="QEV41483.1"/>
    <property type="molecule type" value="Genomic_DNA"/>
</dbReference>
<evidence type="ECO:0000313" key="3">
    <source>
        <dbReference type="EMBL" id="AJE42978.1"/>
    </source>
</evidence>
<protein>
    <submittedName>
        <fullName evidence="4">SMI1/KNR4 family protein</fullName>
    </submittedName>
</protein>
<feature type="region of interest" description="Disordered" evidence="1">
    <location>
        <begin position="161"/>
        <end position="182"/>
    </location>
</feature>
<dbReference type="STRING" id="40318.SNOD_25280"/>
<organism evidence="3 5">
    <name type="scientific">Streptomyces nodosus</name>
    <dbReference type="NCBI Taxonomy" id="40318"/>
    <lineage>
        <taxon>Bacteria</taxon>
        <taxon>Bacillati</taxon>
        <taxon>Actinomycetota</taxon>
        <taxon>Actinomycetes</taxon>
        <taxon>Kitasatosporales</taxon>
        <taxon>Streptomycetaceae</taxon>
        <taxon>Streptomyces</taxon>
    </lineage>
</organism>
<reference evidence="5" key="1">
    <citation type="submission" date="2014-09" db="EMBL/GenBank/DDBJ databases">
        <title>Sequence of the Streptomyces nodosus genome.</title>
        <authorList>
            <person name="Sweeney P."/>
            <person name="Stephens N."/>
            <person name="Murphy C."/>
            <person name="Caffrey P."/>
        </authorList>
    </citation>
    <scope>NUCLEOTIDE SEQUENCE [LARGE SCALE GENOMIC DNA]</scope>
    <source>
        <strain evidence="5">ATCC 14899</strain>
    </source>
</reference>
<evidence type="ECO:0000259" key="2">
    <source>
        <dbReference type="SMART" id="SM00860"/>
    </source>
</evidence>
<dbReference type="KEGG" id="snq:CP978_25600"/>
<dbReference type="SUPFAM" id="SSF160631">
    <property type="entry name" value="SMI1/KNR4-like"/>
    <property type="match status" value="1"/>
</dbReference>
<dbReference type="RefSeq" id="WP_043444682.1">
    <property type="nucleotide sequence ID" value="NZ_CP009313.1"/>
</dbReference>
<gene>
    <name evidence="4" type="ORF">CP978_25600</name>
    <name evidence="3" type="ORF">SNOD_25280</name>
</gene>
<dbReference type="SMART" id="SM00860">
    <property type="entry name" value="SMI1_KNR4"/>
    <property type="match status" value="1"/>
</dbReference>
<feature type="compositionally biased region" description="Acidic residues" evidence="1">
    <location>
        <begin position="173"/>
        <end position="182"/>
    </location>
</feature>
<dbReference type="OrthoDB" id="5572373at2"/>
<evidence type="ECO:0000256" key="1">
    <source>
        <dbReference type="SAM" id="MobiDB-lite"/>
    </source>
</evidence>
<reference evidence="3 5" key="2">
    <citation type="journal article" date="2016" name="Appl. Microbiol. Biotechnol.">
        <title>Exploiting the genome sequence of Streptomyces nodosus for enhanced antibiotic production.</title>
        <authorList>
            <person name="Sweeney P."/>
            <person name="Murphy C.D."/>
            <person name="Caffrey P."/>
        </authorList>
    </citation>
    <scope>NUCLEOTIDE SEQUENCE [LARGE SCALE GENOMIC DNA]</scope>
    <source>
        <strain evidence="3 5">ATCC 14899</strain>
    </source>
</reference>
<dbReference type="Proteomes" id="UP000325763">
    <property type="component" value="Chromosome"/>
</dbReference>
<keyword evidence="5" id="KW-1185">Reference proteome</keyword>
<accession>A0A0B5DGY0</accession>